<evidence type="ECO:0000313" key="1">
    <source>
        <dbReference type="EMBL" id="KAJ8642753.1"/>
    </source>
</evidence>
<evidence type="ECO:0000313" key="2">
    <source>
        <dbReference type="Proteomes" id="UP001234297"/>
    </source>
</evidence>
<comment type="caution">
    <text evidence="1">The sequence shown here is derived from an EMBL/GenBank/DDBJ whole genome shotgun (WGS) entry which is preliminary data.</text>
</comment>
<protein>
    <submittedName>
        <fullName evidence="1">Uncharacterized protein</fullName>
    </submittedName>
</protein>
<organism evidence="1 2">
    <name type="scientific">Persea americana</name>
    <name type="common">Avocado</name>
    <dbReference type="NCBI Taxonomy" id="3435"/>
    <lineage>
        <taxon>Eukaryota</taxon>
        <taxon>Viridiplantae</taxon>
        <taxon>Streptophyta</taxon>
        <taxon>Embryophyta</taxon>
        <taxon>Tracheophyta</taxon>
        <taxon>Spermatophyta</taxon>
        <taxon>Magnoliopsida</taxon>
        <taxon>Magnoliidae</taxon>
        <taxon>Laurales</taxon>
        <taxon>Lauraceae</taxon>
        <taxon>Persea</taxon>
    </lineage>
</organism>
<dbReference type="Proteomes" id="UP001234297">
    <property type="component" value="Chromosome 2"/>
</dbReference>
<keyword evidence="2" id="KW-1185">Reference proteome</keyword>
<name>A0ACC2MBD9_PERAE</name>
<proteinExistence type="predicted"/>
<accession>A0ACC2MBD9</accession>
<dbReference type="EMBL" id="CM056810">
    <property type="protein sequence ID" value="KAJ8642753.1"/>
    <property type="molecule type" value="Genomic_DNA"/>
</dbReference>
<reference evidence="1 2" key="1">
    <citation type="journal article" date="2022" name="Hortic Res">
        <title>A haplotype resolved chromosomal level avocado genome allows analysis of novel avocado genes.</title>
        <authorList>
            <person name="Nath O."/>
            <person name="Fletcher S.J."/>
            <person name="Hayward A."/>
            <person name="Shaw L.M."/>
            <person name="Masouleh A.K."/>
            <person name="Furtado A."/>
            <person name="Henry R.J."/>
            <person name="Mitter N."/>
        </authorList>
    </citation>
    <scope>NUCLEOTIDE SEQUENCE [LARGE SCALE GENOMIC DNA]</scope>
    <source>
        <strain evidence="2">cv. Hass</strain>
    </source>
</reference>
<sequence length="128" mass="13536">MSSSLPERNLVSAVDMFAIVVLWAILSAWKEACAWDGMGRILIPKETFIVGPLTPSRVKIDNVSFKNIRGTSSSQVAVNLLCSKGIPCQNVKLIDINLAYNVQGVAATAACANVKGTSSGLQSPPSCI</sequence>
<gene>
    <name evidence="1" type="ORF">MRB53_004501</name>
</gene>